<dbReference type="InterPro" id="IPR005490">
    <property type="entry name" value="LD_TPept_cat_dom"/>
</dbReference>
<dbReference type="GO" id="GO:0071555">
    <property type="term" value="P:cell wall organization"/>
    <property type="evidence" value="ECO:0007669"/>
    <property type="project" value="UniProtKB-UniRule"/>
</dbReference>
<keyword evidence="7" id="KW-1133">Transmembrane helix</keyword>
<evidence type="ECO:0000256" key="4">
    <source>
        <dbReference type="ARBA" id="ARBA00022984"/>
    </source>
</evidence>
<evidence type="ECO:0000256" key="6">
    <source>
        <dbReference type="PROSITE-ProRule" id="PRU01373"/>
    </source>
</evidence>
<dbReference type="PROSITE" id="PS52029">
    <property type="entry name" value="LD_TPASE"/>
    <property type="match status" value="1"/>
</dbReference>
<dbReference type="Pfam" id="PF03734">
    <property type="entry name" value="YkuD"/>
    <property type="match status" value="1"/>
</dbReference>
<dbReference type="Gene3D" id="2.40.440.10">
    <property type="entry name" value="L,D-transpeptidase catalytic domain-like"/>
    <property type="match status" value="1"/>
</dbReference>
<gene>
    <name evidence="9" type="ORF">COY90_03850</name>
</gene>
<evidence type="ECO:0000259" key="8">
    <source>
        <dbReference type="PROSITE" id="PS52029"/>
    </source>
</evidence>
<dbReference type="UniPathway" id="UPA00219"/>
<dbReference type="InterPro" id="IPR050979">
    <property type="entry name" value="LD-transpeptidase"/>
</dbReference>
<feature type="active site" description="Nucleophile" evidence="6">
    <location>
        <position position="190"/>
    </location>
</feature>
<feature type="transmembrane region" description="Helical" evidence="7">
    <location>
        <begin position="12"/>
        <end position="31"/>
    </location>
</feature>
<comment type="caution">
    <text evidence="9">The sequence shown here is derived from an EMBL/GenBank/DDBJ whole genome shotgun (WGS) entry which is preliminary data.</text>
</comment>
<dbReference type="SUPFAM" id="SSF141523">
    <property type="entry name" value="L,D-transpeptidase catalytic domain-like"/>
    <property type="match status" value="1"/>
</dbReference>
<evidence type="ECO:0000256" key="2">
    <source>
        <dbReference type="ARBA" id="ARBA00022679"/>
    </source>
</evidence>
<dbReference type="PANTHER" id="PTHR30582">
    <property type="entry name" value="L,D-TRANSPEPTIDASE"/>
    <property type="match status" value="1"/>
</dbReference>
<keyword evidence="2" id="KW-0808">Transferase</keyword>
<evidence type="ECO:0000256" key="3">
    <source>
        <dbReference type="ARBA" id="ARBA00022960"/>
    </source>
</evidence>
<dbReference type="PANTHER" id="PTHR30582:SF2">
    <property type="entry name" value="L,D-TRANSPEPTIDASE YCIB-RELATED"/>
    <property type="match status" value="1"/>
</dbReference>
<feature type="domain" description="L,D-TPase catalytic" evidence="8">
    <location>
        <begin position="91"/>
        <end position="220"/>
    </location>
</feature>
<keyword evidence="4 6" id="KW-0573">Peptidoglycan synthesis</keyword>
<keyword evidence="7" id="KW-0812">Transmembrane</keyword>
<dbReference type="GO" id="GO:0071972">
    <property type="term" value="F:peptidoglycan L,D-transpeptidase activity"/>
    <property type="evidence" value="ECO:0007669"/>
    <property type="project" value="TreeGrafter"/>
</dbReference>
<dbReference type="GO" id="GO:0008360">
    <property type="term" value="P:regulation of cell shape"/>
    <property type="evidence" value="ECO:0007669"/>
    <property type="project" value="UniProtKB-UniRule"/>
</dbReference>
<name>A0A2M7QDK1_9BACT</name>
<organism evidence="9 10">
    <name type="scientific">Candidatus Roizmanbacteria bacterium CG_4_10_14_0_8_um_filter_39_9</name>
    <dbReference type="NCBI Taxonomy" id="1974829"/>
    <lineage>
        <taxon>Bacteria</taxon>
        <taxon>Candidatus Roizmaniibacteriota</taxon>
    </lineage>
</organism>
<dbReference type="GO" id="GO:0018104">
    <property type="term" value="P:peptidoglycan-protein cross-linking"/>
    <property type="evidence" value="ECO:0007669"/>
    <property type="project" value="TreeGrafter"/>
</dbReference>
<dbReference type="InterPro" id="IPR038063">
    <property type="entry name" value="Transpep_catalytic_dom"/>
</dbReference>
<evidence type="ECO:0000256" key="1">
    <source>
        <dbReference type="ARBA" id="ARBA00004752"/>
    </source>
</evidence>
<feature type="active site" description="Proton donor/acceptor" evidence="6">
    <location>
        <position position="174"/>
    </location>
</feature>
<evidence type="ECO:0000313" key="9">
    <source>
        <dbReference type="EMBL" id="PIY68842.1"/>
    </source>
</evidence>
<dbReference type="GO" id="GO:0016740">
    <property type="term" value="F:transferase activity"/>
    <property type="evidence" value="ECO:0007669"/>
    <property type="project" value="UniProtKB-KW"/>
</dbReference>
<keyword evidence="7" id="KW-0472">Membrane</keyword>
<keyword evidence="5 6" id="KW-0961">Cell wall biogenesis/degradation</keyword>
<dbReference type="EMBL" id="PFLF01000081">
    <property type="protein sequence ID" value="PIY68842.1"/>
    <property type="molecule type" value="Genomic_DNA"/>
</dbReference>
<keyword evidence="3 6" id="KW-0133">Cell shape</keyword>
<evidence type="ECO:0000256" key="7">
    <source>
        <dbReference type="SAM" id="Phobius"/>
    </source>
</evidence>
<comment type="pathway">
    <text evidence="1 6">Cell wall biogenesis; peptidoglycan biosynthesis.</text>
</comment>
<protein>
    <recommendedName>
        <fullName evidence="8">L,D-TPase catalytic domain-containing protein</fullName>
    </recommendedName>
</protein>
<evidence type="ECO:0000313" key="10">
    <source>
        <dbReference type="Proteomes" id="UP000230108"/>
    </source>
</evidence>
<dbReference type="Proteomes" id="UP000230108">
    <property type="component" value="Unassembled WGS sequence"/>
</dbReference>
<dbReference type="CDD" id="cd16913">
    <property type="entry name" value="YkuD_like"/>
    <property type="match status" value="1"/>
</dbReference>
<dbReference type="AlphaFoldDB" id="A0A2M7QDK1"/>
<dbReference type="GO" id="GO:0005576">
    <property type="term" value="C:extracellular region"/>
    <property type="evidence" value="ECO:0007669"/>
    <property type="project" value="TreeGrafter"/>
</dbReference>
<evidence type="ECO:0000256" key="5">
    <source>
        <dbReference type="ARBA" id="ARBA00023316"/>
    </source>
</evidence>
<reference evidence="10" key="1">
    <citation type="submission" date="2017-09" db="EMBL/GenBank/DDBJ databases">
        <title>Depth-based differentiation of microbial function through sediment-hosted aquifers and enrichment of novel symbionts in the deep terrestrial subsurface.</title>
        <authorList>
            <person name="Probst A.J."/>
            <person name="Ladd B."/>
            <person name="Jarett J.K."/>
            <person name="Geller-Mcgrath D.E."/>
            <person name="Sieber C.M.K."/>
            <person name="Emerson J.B."/>
            <person name="Anantharaman K."/>
            <person name="Thomas B.C."/>
            <person name="Malmstrom R."/>
            <person name="Stieglmeier M."/>
            <person name="Klingl A."/>
            <person name="Woyke T."/>
            <person name="Ryan C.M."/>
            <person name="Banfield J.F."/>
        </authorList>
    </citation>
    <scope>NUCLEOTIDE SEQUENCE [LARGE SCALE GENOMIC DNA]</scope>
</reference>
<accession>A0A2M7QDK1</accession>
<sequence length="225" mass="24769">MKTGNKICIRTSFFNYLVLAVIFTVAIYSHLNMNTVSCANSISCKTPPKYEAVKNATGLFYNSLVRAPNIGEVQSEKKVSVLGTDTSRAQKHIYVNLTTQTLLAYEGKNLFLETPVSTGLWGRTPKGDFTIWTKVKSTRMTGGSGEDFYDLPNVPYVMFFSNAEVPGSVGFSIHGTYWHNNFGHAMSHGCVNMKTTDVAKLFEWADGPVDGKEGTTITIYDSESG</sequence>
<proteinExistence type="predicted"/>